<feature type="domain" description="Protein kinase" evidence="1">
    <location>
        <begin position="1"/>
        <end position="196"/>
    </location>
</feature>
<dbReference type="InterPro" id="IPR050122">
    <property type="entry name" value="RTK"/>
</dbReference>
<dbReference type="Gene3D" id="1.10.510.10">
    <property type="entry name" value="Transferase(Phosphotransferase) domain 1"/>
    <property type="match status" value="1"/>
</dbReference>
<feature type="non-terminal residue" evidence="2">
    <location>
        <position position="196"/>
    </location>
</feature>
<dbReference type="InterPro" id="IPR001245">
    <property type="entry name" value="Ser-Thr/Tyr_kinase_cat_dom"/>
</dbReference>
<protein>
    <submittedName>
        <fullName evidence="2">Kinase-like domain-containing protein</fullName>
    </submittedName>
</protein>
<gene>
    <name evidence="2" type="ORF">C1645_700255</name>
</gene>
<proteinExistence type="predicted"/>
<dbReference type="PRINTS" id="PR00109">
    <property type="entry name" value="TYRKINASE"/>
</dbReference>
<evidence type="ECO:0000259" key="1">
    <source>
        <dbReference type="PROSITE" id="PS50011"/>
    </source>
</evidence>
<dbReference type="GO" id="GO:0004714">
    <property type="term" value="F:transmembrane receptor protein tyrosine kinase activity"/>
    <property type="evidence" value="ECO:0007669"/>
    <property type="project" value="TreeGrafter"/>
</dbReference>
<dbReference type="PANTHER" id="PTHR24416">
    <property type="entry name" value="TYROSINE-PROTEIN KINASE RECEPTOR"/>
    <property type="match status" value="1"/>
</dbReference>
<dbReference type="SUPFAM" id="SSF56112">
    <property type="entry name" value="Protein kinase-like (PK-like)"/>
    <property type="match status" value="1"/>
</dbReference>
<keyword evidence="3" id="KW-1185">Reference proteome</keyword>
<keyword evidence="2" id="KW-0808">Transferase</keyword>
<dbReference type="GO" id="GO:0007169">
    <property type="term" value="P:cell surface receptor protein tyrosine kinase signaling pathway"/>
    <property type="evidence" value="ECO:0007669"/>
    <property type="project" value="TreeGrafter"/>
</dbReference>
<dbReference type="Pfam" id="PF07714">
    <property type="entry name" value="PK_Tyr_Ser-Thr"/>
    <property type="match status" value="1"/>
</dbReference>
<dbReference type="InterPro" id="IPR000719">
    <property type="entry name" value="Prot_kinase_dom"/>
</dbReference>
<reference evidence="2 3" key="1">
    <citation type="submission" date="2018-06" db="EMBL/GenBank/DDBJ databases">
        <title>Comparative genomics reveals the genomic features of Rhizophagus irregularis, R. cerebriforme, R. diaphanum and Gigaspora rosea, and their symbiotic lifestyle signature.</title>
        <authorList>
            <person name="Morin E."/>
            <person name="San Clemente H."/>
            <person name="Chen E.C.H."/>
            <person name="De La Providencia I."/>
            <person name="Hainaut M."/>
            <person name="Kuo A."/>
            <person name="Kohler A."/>
            <person name="Murat C."/>
            <person name="Tang N."/>
            <person name="Roy S."/>
            <person name="Loubradou J."/>
            <person name="Henrissat B."/>
            <person name="Grigoriev I.V."/>
            <person name="Corradi N."/>
            <person name="Roux C."/>
            <person name="Martin F.M."/>
        </authorList>
    </citation>
    <scope>NUCLEOTIDE SEQUENCE [LARGE SCALE GENOMIC DNA]</scope>
    <source>
        <strain evidence="2 3">DAOM 227022</strain>
    </source>
</reference>
<dbReference type="InterPro" id="IPR020635">
    <property type="entry name" value="Tyr_kinase_cat_dom"/>
</dbReference>
<keyword evidence="2" id="KW-0418">Kinase</keyword>
<dbReference type="GO" id="GO:0005524">
    <property type="term" value="F:ATP binding"/>
    <property type="evidence" value="ECO:0007669"/>
    <property type="project" value="InterPro"/>
</dbReference>
<dbReference type="PROSITE" id="PS50011">
    <property type="entry name" value="PROTEIN_KINASE_DOM"/>
    <property type="match status" value="1"/>
</dbReference>
<comment type="caution">
    <text evidence="2">The sequence shown here is derived from an EMBL/GenBank/DDBJ whole genome shotgun (WGS) entry which is preliminary data.</text>
</comment>
<dbReference type="SMART" id="SM00219">
    <property type="entry name" value="TyrKc"/>
    <property type="match status" value="1"/>
</dbReference>
<dbReference type="OrthoDB" id="2314769at2759"/>
<evidence type="ECO:0000313" key="3">
    <source>
        <dbReference type="Proteomes" id="UP000265703"/>
    </source>
</evidence>
<dbReference type="PANTHER" id="PTHR24416:SF611">
    <property type="entry name" value="TYROSINE-PROTEIN KINASE TRANSMEMBRANE RECEPTOR ROR"/>
    <property type="match status" value="1"/>
</dbReference>
<sequence>MRGNKIGRWFDKKNRNQVAFKTVVEEGDNDDYKNNVRNQVTILKRLKGCDYILRFYGLTCDGEKWYLITEWAEFGNLREYYNNYDFNVEKKLKFAVDIARGLNFLRSIEIIHRDIRAENILITDHETAKIANFKSSRTLAQETRKQSATLEAVRYLAPEMLGQRTVKYDTKCEVYSFGILLWEIAEQKIPYEKHND</sequence>
<dbReference type="EMBL" id="QKYT01000683">
    <property type="protein sequence ID" value="RIA82268.1"/>
    <property type="molecule type" value="Genomic_DNA"/>
</dbReference>
<dbReference type="GO" id="GO:0005886">
    <property type="term" value="C:plasma membrane"/>
    <property type="evidence" value="ECO:0007669"/>
    <property type="project" value="TreeGrafter"/>
</dbReference>
<name>A0A397S8H6_9GLOM</name>
<dbReference type="AlphaFoldDB" id="A0A397S8H6"/>
<dbReference type="PROSITE" id="PS00109">
    <property type="entry name" value="PROTEIN_KINASE_TYR"/>
    <property type="match status" value="1"/>
</dbReference>
<dbReference type="InterPro" id="IPR008266">
    <property type="entry name" value="Tyr_kinase_AS"/>
</dbReference>
<organism evidence="2 3">
    <name type="scientific">Glomus cerebriforme</name>
    <dbReference type="NCBI Taxonomy" id="658196"/>
    <lineage>
        <taxon>Eukaryota</taxon>
        <taxon>Fungi</taxon>
        <taxon>Fungi incertae sedis</taxon>
        <taxon>Mucoromycota</taxon>
        <taxon>Glomeromycotina</taxon>
        <taxon>Glomeromycetes</taxon>
        <taxon>Glomerales</taxon>
        <taxon>Glomeraceae</taxon>
        <taxon>Glomus</taxon>
    </lineage>
</organism>
<dbReference type="InterPro" id="IPR011009">
    <property type="entry name" value="Kinase-like_dom_sf"/>
</dbReference>
<dbReference type="GO" id="GO:0043235">
    <property type="term" value="C:receptor complex"/>
    <property type="evidence" value="ECO:0007669"/>
    <property type="project" value="TreeGrafter"/>
</dbReference>
<evidence type="ECO:0000313" key="2">
    <source>
        <dbReference type="EMBL" id="RIA82268.1"/>
    </source>
</evidence>
<dbReference type="Proteomes" id="UP000265703">
    <property type="component" value="Unassembled WGS sequence"/>
</dbReference>
<accession>A0A397S8H6</accession>